<sequence>MKINKLNHKSKKFLNRNSIFMTQVQACLCSETMSFALQMDSYFMNLSHSIEKKVP</sequence>
<comment type="caution">
    <text evidence="1">The sequence shown here is derived from an EMBL/GenBank/DDBJ whole genome shotgun (WGS) entry which is preliminary data.</text>
</comment>
<organism evidence="1 2">
    <name type="scientific">Nelumbo nucifera</name>
    <name type="common">Sacred lotus</name>
    <dbReference type="NCBI Taxonomy" id="4432"/>
    <lineage>
        <taxon>Eukaryota</taxon>
        <taxon>Viridiplantae</taxon>
        <taxon>Streptophyta</taxon>
        <taxon>Embryophyta</taxon>
        <taxon>Tracheophyta</taxon>
        <taxon>Spermatophyta</taxon>
        <taxon>Magnoliopsida</taxon>
        <taxon>Proteales</taxon>
        <taxon>Nelumbonaceae</taxon>
        <taxon>Nelumbo</taxon>
    </lineage>
</organism>
<dbReference type="AlphaFoldDB" id="A0A822ZSV9"/>
<reference evidence="1 2" key="1">
    <citation type="journal article" date="2020" name="Mol. Biol. Evol.">
        <title>Distinct Expression and Methylation Patterns for Genes with Different Fates following a Single Whole-Genome Duplication in Flowering Plants.</title>
        <authorList>
            <person name="Shi T."/>
            <person name="Rahmani R.S."/>
            <person name="Gugger P.F."/>
            <person name="Wang M."/>
            <person name="Li H."/>
            <person name="Zhang Y."/>
            <person name="Li Z."/>
            <person name="Wang Q."/>
            <person name="Van de Peer Y."/>
            <person name="Marchal K."/>
            <person name="Chen J."/>
        </authorList>
    </citation>
    <scope>NUCLEOTIDE SEQUENCE [LARGE SCALE GENOMIC DNA]</scope>
    <source>
        <tissue evidence="1">Leaf</tissue>
    </source>
</reference>
<proteinExistence type="predicted"/>
<evidence type="ECO:0000313" key="1">
    <source>
        <dbReference type="EMBL" id="DAD48332.1"/>
    </source>
</evidence>
<dbReference type="EMBL" id="DUZY01000008">
    <property type="protein sequence ID" value="DAD48332.1"/>
    <property type="molecule type" value="Genomic_DNA"/>
</dbReference>
<dbReference type="Proteomes" id="UP000607653">
    <property type="component" value="Unassembled WGS sequence"/>
</dbReference>
<accession>A0A822ZSV9</accession>
<evidence type="ECO:0000313" key="2">
    <source>
        <dbReference type="Proteomes" id="UP000607653"/>
    </source>
</evidence>
<name>A0A822ZSV9_NELNU</name>
<gene>
    <name evidence="1" type="ORF">HUJ06_018269</name>
</gene>
<keyword evidence="2" id="KW-1185">Reference proteome</keyword>
<protein>
    <submittedName>
        <fullName evidence="1">Uncharacterized protein</fullName>
    </submittedName>
</protein>